<sequence>MTMRKSRFFALGILAALAVCLVLVLDGCGKTEKTSHKSGDKFDVIDEAYEVITNNAVYNLKDNDLVEGALRGMADVIGDPYSTYLTKEEAASHKESLAGERVGIGAEITRTNGKFVIVSPVKGSPSEKAGLLPYDELVQIDGDRLEGETLKEVVQKIRGEQGTTVKLVVYRPESGKHVELDIERDVIPVHTVTTNMIEERGKKIGYIGLTMFGEDSAKEWQAATDLLLDEGAEALIVDVRGNPGGYLHAVGNIAGSLLPEDTVFAYMEDVKGQLTPLVTEKPKELNFNPKLQSLPIVLIQDKGSASASEVLSGALQDLGRGFIVGTTSFGKGTVQETMKLSNGGEVKLSTHKWLTPKERWIHTEGVASDLEVKQNRLFSEHLRVIAEVYKEDQFNDDIAYAQRLLTSLGYKTAREDGFFDIETKAAVVEFMSDEDQVSVGEMDSAFFQTLKASAEAYRNDTKNDEQLSMSVGYLHHKLSGK</sequence>
<evidence type="ECO:0000313" key="8">
    <source>
        <dbReference type="Proteomes" id="UP001280629"/>
    </source>
</evidence>
<dbReference type="Gene3D" id="1.10.101.10">
    <property type="entry name" value="PGBD-like superfamily/PGBD"/>
    <property type="match status" value="1"/>
</dbReference>
<dbReference type="PANTHER" id="PTHR32060:SF29">
    <property type="entry name" value="CARBOXY-TERMINAL PROCESSING PROTEASE CTPB"/>
    <property type="match status" value="1"/>
</dbReference>
<accession>A0ABU4G3A8</accession>
<name>A0ABU4G3A8_9BACL</name>
<dbReference type="EMBL" id="JAUBDH010000014">
    <property type="protein sequence ID" value="MDW0111449.1"/>
    <property type="molecule type" value="Genomic_DNA"/>
</dbReference>
<keyword evidence="3 5" id="KW-0378">Hydrolase</keyword>
<dbReference type="PROSITE" id="PS50106">
    <property type="entry name" value="PDZ"/>
    <property type="match status" value="1"/>
</dbReference>
<dbReference type="CDD" id="cd07560">
    <property type="entry name" value="Peptidase_S41_CPP"/>
    <property type="match status" value="1"/>
</dbReference>
<evidence type="ECO:0000256" key="2">
    <source>
        <dbReference type="ARBA" id="ARBA00022670"/>
    </source>
</evidence>
<proteinExistence type="inferred from homology"/>
<protein>
    <submittedName>
        <fullName evidence="7">S41 family peptidase</fullName>
    </submittedName>
</protein>
<evidence type="ECO:0000256" key="3">
    <source>
        <dbReference type="ARBA" id="ARBA00022801"/>
    </source>
</evidence>
<evidence type="ECO:0000256" key="5">
    <source>
        <dbReference type="RuleBase" id="RU004404"/>
    </source>
</evidence>
<dbReference type="NCBIfam" id="TIGR00225">
    <property type="entry name" value="prc"/>
    <property type="match status" value="1"/>
</dbReference>
<keyword evidence="8" id="KW-1185">Reference proteome</keyword>
<dbReference type="InterPro" id="IPR036034">
    <property type="entry name" value="PDZ_sf"/>
</dbReference>
<evidence type="ECO:0000313" key="7">
    <source>
        <dbReference type="EMBL" id="MDW0111449.1"/>
    </source>
</evidence>
<dbReference type="CDD" id="cd06782">
    <property type="entry name" value="cpPDZ_CPP-like"/>
    <property type="match status" value="1"/>
</dbReference>
<dbReference type="SUPFAM" id="SSF52096">
    <property type="entry name" value="ClpP/crotonase"/>
    <property type="match status" value="1"/>
</dbReference>
<dbReference type="InterPro" id="IPR041489">
    <property type="entry name" value="PDZ_6"/>
</dbReference>
<reference evidence="7 8" key="1">
    <citation type="submission" date="2023-06" db="EMBL/GenBank/DDBJ databases">
        <title>Sporosarcina sp. nov., isolated from Korean traditional fermented seafood 'Jeotgal'.</title>
        <authorList>
            <person name="Yang A.-I."/>
            <person name="Shin N.-R."/>
        </authorList>
    </citation>
    <scope>NUCLEOTIDE SEQUENCE [LARGE SCALE GENOMIC DNA]</scope>
    <source>
        <strain evidence="7 8">KCTC3840</strain>
    </source>
</reference>
<dbReference type="Proteomes" id="UP001280629">
    <property type="component" value="Unassembled WGS sequence"/>
</dbReference>
<dbReference type="InterPro" id="IPR055210">
    <property type="entry name" value="CtpA/B_N"/>
</dbReference>
<dbReference type="SUPFAM" id="SSF47090">
    <property type="entry name" value="PGBD-like"/>
    <property type="match status" value="1"/>
</dbReference>
<dbReference type="Gene3D" id="2.30.42.10">
    <property type="match status" value="1"/>
</dbReference>
<dbReference type="InterPro" id="IPR036365">
    <property type="entry name" value="PGBD-like_sf"/>
</dbReference>
<dbReference type="Pfam" id="PF22694">
    <property type="entry name" value="CtpB_N-like"/>
    <property type="match status" value="1"/>
</dbReference>
<comment type="similarity">
    <text evidence="1 5">Belongs to the peptidase S41A family.</text>
</comment>
<dbReference type="SMART" id="SM00228">
    <property type="entry name" value="PDZ"/>
    <property type="match status" value="1"/>
</dbReference>
<keyword evidence="2 5" id="KW-0645">Protease</keyword>
<dbReference type="InterPro" id="IPR036366">
    <property type="entry name" value="PGBDSf"/>
</dbReference>
<dbReference type="InterPro" id="IPR001478">
    <property type="entry name" value="PDZ"/>
</dbReference>
<dbReference type="Gene3D" id="3.30.750.44">
    <property type="match status" value="1"/>
</dbReference>
<organism evidence="7 8">
    <name type="scientific">Sporosarcina aquimarina</name>
    <dbReference type="NCBI Taxonomy" id="114975"/>
    <lineage>
        <taxon>Bacteria</taxon>
        <taxon>Bacillati</taxon>
        <taxon>Bacillota</taxon>
        <taxon>Bacilli</taxon>
        <taxon>Bacillales</taxon>
        <taxon>Caryophanaceae</taxon>
        <taxon>Sporosarcina</taxon>
    </lineage>
</organism>
<feature type="domain" description="PDZ" evidence="6">
    <location>
        <begin position="82"/>
        <end position="172"/>
    </location>
</feature>
<keyword evidence="4 5" id="KW-0720">Serine protease</keyword>
<evidence type="ECO:0000259" key="6">
    <source>
        <dbReference type="PROSITE" id="PS50106"/>
    </source>
</evidence>
<comment type="caution">
    <text evidence="7">The sequence shown here is derived from an EMBL/GenBank/DDBJ whole genome shotgun (WGS) entry which is preliminary data.</text>
</comment>
<dbReference type="PANTHER" id="PTHR32060">
    <property type="entry name" value="TAIL-SPECIFIC PROTEASE"/>
    <property type="match status" value="1"/>
</dbReference>
<dbReference type="Pfam" id="PF17820">
    <property type="entry name" value="PDZ_6"/>
    <property type="match status" value="1"/>
</dbReference>
<dbReference type="InterPro" id="IPR004447">
    <property type="entry name" value="Peptidase_S41A"/>
</dbReference>
<dbReference type="Pfam" id="PF03572">
    <property type="entry name" value="Peptidase_S41"/>
    <property type="match status" value="1"/>
</dbReference>
<evidence type="ECO:0000256" key="4">
    <source>
        <dbReference type="ARBA" id="ARBA00022825"/>
    </source>
</evidence>
<dbReference type="Gene3D" id="3.90.226.10">
    <property type="entry name" value="2-enoyl-CoA Hydratase, Chain A, domain 1"/>
    <property type="match status" value="1"/>
</dbReference>
<dbReference type="InterPro" id="IPR005151">
    <property type="entry name" value="Tail-specific_protease"/>
</dbReference>
<dbReference type="SMART" id="SM00245">
    <property type="entry name" value="TSPc"/>
    <property type="match status" value="1"/>
</dbReference>
<evidence type="ECO:0000256" key="1">
    <source>
        <dbReference type="ARBA" id="ARBA00009179"/>
    </source>
</evidence>
<gene>
    <name evidence="7" type="ORF">QT716_15610</name>
</gene>
<dbReference type="InterPro" id="IPR029045">
    <property type="entry name" value="ClpP/crotonase-like_dom_sf"/>
</dbReference>
<dbReference type="SUPFAM" id="SSF50156">
    <property type="entry name" value="PDZ domain-like"/>
    <property type="match status" value="1"/>
</dbReference>